<dbReference type="GeneID" id="63774333"/>
<dbReference type="Proteomes" id="UP000193689">
    <property type="component" value="Unassembled WGS sequence"/>
</dbReference>
<gene>
    <name evidence="1" type="ORF">BCR38DRAFT_406998</name>
</gene>
<sequence length="290" mass="32404">MQLGWPSFDFGASLSTPAVVPLQPSPDQVDIAADPNPAPEDPRAFCVHQLTILAAGIDEVYLSISAFAMIHISKHCPIEEFAAQYAEKYNQQRYLEQLFTHAQGLVDLYPRVLGFVFKEQDREQCQDPDCVHREGMPAPLDGIFNEMSRPKMHIDEYLFNLLVCAHTRLTEVLGNLITHVKSCAKVALASPDYLKEPELCIPKLRVGSFVASTQASSSMQAVLLVHMAFLLVDWAKQLHTRVTETPDLGGSSKDRQVLRLRCEVLIERAESEVNGLKKIRDALTTLGFMK</sequence>
<evidence type="ECO:0000313" key="2">
    <source>
        <dbReference type="Proteomes" id="UP000193689"/>
    </source>
</evidence>
<reference evidence="1 2" key="1">
    <citation type="submission" date="2016-07" db="EMBL/GenBank/DDBJ databases">
        <title>Pervasive Adenine N6-methylation of Active Genes in Fungi.</title>
        <authorList>
            <consortium name="DOE Joint Genome Institute"/>
            <person name="Mondo S.J."/>
            <person name="Dannebaum R.O."/>
            <person name="Kuo R.C."/>
            <person name="Labutti K."/>
            <person name="Haridas S."/>
            <person name="Kuo A."/>
            <person name="Salamov A."/>
            <person name="Ahrendt S.R."/>
            <person name="Lipzen A."/>
            <person name="Sullivan W."/>
            <person name="Andreopoulos W.B."/>
            <person name="Clum A."/>
            <person name="Lindquist E."/>
            <person name="Daum C."/>
            <person name="Ramamoorthy G.K."/>
            <person name="Gryganskyi A."/>
            <person name="Culley D."/>
            <person name="Magnuson J.K."/>
            <person name="James T.Y."/>
            <person name="O'Malley M.A."/>
            <person name="Stajich J.E."/>
            <person name="Spatafora J.W."/>
            <person name="Visel A."/>
            <person name="Grigoriev I.V."/>
        </authorList>
    </citation>
    <scope>NUCLEOTIDE SEQUENCE [LARGE SCALE GENOMIC DNA]</scope>
    <source>
        <strain evidence="1 2">CBS 129021</strain>
    </source>
</reference>
<name>A0A1Y2E6L6_9PEZI</name>
<accession>A0A1Y2E6L6</accession>
<protein>
    <submittedName>
        <fullName evidence="1">Uncharacterized protein</fullName>
    </submittedName>
</protein>
<proteinExistence type="predicted"/>
<dbReference type="STRING" id="1141098.A0A1Y2E6L6"/>
<keyword evidence="2" id="KW-1185">Reference proteome</keyword>
<dbReference type="EMBL" id="MCFJ01000004">
    <property type="protein sequence ID" value="ORY66974.1"/>
    <property type="molecule type" value="Genomic_DNA"/>
</dbReference>
<dbReference type="RefSeq" id="XP_040717598.1">
    <property type="nucleotide sequence ID" value="XM_040858121.1"/>
</dbReference>
<comment type="caution">
    <text evidence="1">The sequence shown here is derived from an EMBL/GenBank/DDBJ whole genome shotgun (WGS) entry which is preliminary data.</text>
</comment>
<dbReference type="InParanoid" id="A0A1Y2E6L6"/>
<dbReference type="AlphaFoldDB" id="A0A1Y2E6L6"/>
<evidence type="ECO:0000313" key="1">
    <source>
        <dbReference type="EMBL" id="ORY66974.1"/>
    </source>
</evidence>
<organism evidence="1 2">
    <name type="scientific">Pseudomassariella vexata</name>
    <dbReference type="NCBI Taxonomy" id="1141098"/>
    <lineage>
        <taxon>Eukaryota</taxon>
        <taxon>Fungi</taxon>
        <taxon>Dikarya</taxon>
        <taxon>Ascomycota</taxon>
        <taxon>Pezizomycotina</taxon>
        <taxon>Sordariomycetes</taxon>
        <taxon>Xylariomycetidae</taxon>
        <taxon>Amphisphaeriales</taxon>
        <taxon>Pseudomassariaceae</taxon>
        <taxon>Pseudomassariella</taxon>
    </lineage>
</organism>
<dbReference type="OrthoDB" id="2574141at2759"/>